<sequence length="70" mass="8225">MDSFMLIKSRDFEKPGVDIKDISFQRNFIQKVKRKEVFGSAIISGLHIMLKWINLSAKRSISRRKRLIDS</sequence>
<accession>A0A1R1YDM6</accession>
<gene>
    <name evidence="1" type="ORF">AYI70_g1183</name>
</gene>
<organism evidence="1 2">
    <name type="scientific">Smittium culicis</name>
    <dbReference type="NCBI Taxonomy" id="133412"/>
    <lineage>
        <taxon>Eukaryota</taxon>
        <taxon>Fungi</taxon>
        <taxon>Fungi incertae sedis</taxon>
        <taxon>Zoopagomycota</taxon>
        <taxon>Kickxellomycotina</taxon>
        <taxon>Harpellomycetes</taxon>
        <taxon>Harpellales</taxon>
        <taxon>Legeriomycetaceae</taxon>
        <taxon>Smittium</taxon>
    </lineage>
</organism>
<comment type="caution">
    <text evidence="1">The sequence shown here is derived from an EMBL/GenBank/DDBJ whole genome shotgun (WGS) entry which is preliminary data.</text>
</comment>
<protein>
    <submittedName>
        <fullName evidence="1">Uncharacterized protein</fullName>
    </submittedName>
</protein>
<reference evidence="1 2" key="1">
    <citation type="submission" date="2017-01" db="EMBL/GenBank/DDBJ databases">
        <authorList>
            <person name="Mah S.A."/>
            <person name="Swanson W.J."/>
            <person name="Moy G.W."/>
            <person name="Vacquier V.D."/>
        </authorList>
    </citation>
    <scope>NUCLEOTIDE SEQUENCE [LARGE SCALE GENOMIC DNA]</scope>
    <source>
        <strain evidence="1 2">GSMNP</strain>
    </source>
</reference>
<evidence type="ECO:0000313" key="1">
    <source>
        <dbReference type="EMBL" id="OMJ25007.1"/>
    </source>
</evidence>
<proteinExistence type="predicted"/>
<keyword evidence="2" id="KW-1185">Reference proteome</keyword>
<dbReference type="Proteomes" id="UP000187283">
    <property type="component" value="Unassembled WGS sequence"/>
</dbReference>
<name>A0A1R1YDM6_9FUNG</name>
<evidence type="ECO:0000313" key="2">
    <source>
        <dbReference type="Proteomes" id="UP000187283"/>
    </source>
</evidence>
<dbReference type="EMBL" id="LSSN01000240">
    <property type="protein sequence ID" value="OMJ25007.1"/>
    <property type="molecule type" value="Genomic_DNA"/>
</dbReference>
<dbReference type="AlphaFoldDB" id="A0A1R1YDM6"/>